<feature type="domain" description="Protein kinase" evidence="7">
    <location>
        <begin position="598"/>
        <end position="869"/>
    </location>
</feature>
<dbReference type="Gene3D" id="3.30.160.60">
    <property type="entry name" value="Classic Zinc Finger"/>
    <property type="match status" value="1"/>
</dbReference>
<dbReference type="InterPro" id="IPR008271">
    <property type="entry name" value="Ser/Thr_kinase_AS"/>
</dbReference>
<keyword evidence="9" id="KW-1185">Reference proteome</keyword>
<feature type="region of interest" description="Disordered" evidence="6">
    <location>
        <begin position="412"/>
        <end position="481"/>
    </location>
</feature>
<keyword evidence="3" id="KW-0418">Kinase</keyword>
<dbReference type="SMART" id="SM00220">
    <property type="entry name" value="S_TKc"/>
    <property type="match status" value="1"/>
</dbReference>
<feature type="compositionally biased region" description="Gly residues" evidence="6">
    <location>
        <begin position="453"/>
        <end position="472"/>
    </location>
</feature>
<dbReference type="AlphaFoldDB" id="A0A9P8L3R0"/>
<evidence type="ECO:0000313" key="8">
    <source>
        <dbReference type="EMBL" id="KAH0542342.1"/>
    </source>
</evidence>
<dbReference type="PROSITE" id="PS00108">
    <property type="entry name" value="PROTEIN_KINASE_ST"/>
    <property type="match status" value="1"/>
</dbReference>
<dbReference type="OrthoDB" id="4062651at2759"/>
<comment type="similarity">
    <text evidence="5">Belongs to the protein kinase superfamily. Ser/Thr protein kinase family. GCN2 subfamily.</text>
</comment>
<dbReference type="GO" id="GO:0110031">
    <property type="term" value="P:negative regulation of G2/MI transition of meiotic cell cycle"/>
    <property type="evidence" value="ECO:0007669"/>
    <property type="project" value="TreeGrafter"/>
</dbReference>
<feature type="region of interest" description="Disordered" evidence="6">
    <location>
        <begin position="78"/>
        <end position="212"/>
    </location>
</feature>
<dbReference type="InterPro" id="IPR013087">
    <property type="entry name" value="Znf_C2H2_type"/>
</dbReference>
<feature type="compositionally biased region" description="Polar residues" evidence="6">
    <location>
        <begin position="184"/>
        <end position="202"/>
    </location>
</feature>
<organism evidence="8 9">
    <name type="scientific">Glutinoglossum americanum</name>
    <dbReference type="NCBI Taxonomy" id="1670608"/>
    <lineage>
        <taxon>Eukaryota</taxon>
        <taxon>Fungi</taxon>
        <taxon>Dikarya</taxon>
        <taxon>Ascomycota</taxon>
        <taxon>Pezizomycotina</taxon>
        <taxon>Geoglossomycetes</taxon>
        <taxon>Geoglossales</taxon>
        <taxon>Geoglossaceae</taxon>
        <taxon>Glutinoglossum</taxon>
    </lineage>
</organism>
<feature type="compositionally biased region" description="Acidic residues" evidence="6">
    <location>
        <begin position="425"/>
        <end position="442"/>
    </location>
</feature>
<sequence>MGPRMKARQRASGGEELVLDGGNITKLVVNVTTTADAKLDPLDKKNWEAYDLGIYHGAPVGLAADLHCRCSILPALNPEGQRSTCSTADTGPSQGPSDGSHDAPALVPHTNLDPTSLLGLHNSYHRHPPQTPPGSDQIFTQFDSGMSPVAPSDPRWAREGNKRERSSSDLEPLPPKPRRGKPSRLNTNLGNTSSKAGQGSSKRVQKKGRKTSKLPASVISFLQCGLRTINGGCFPDQDQLDGYSKVIRANLQDVKDCFKELLSSTEVETDSAYSTMPDLLSRAKLKALASWRECPEKGKKAEGGRFPCTWCPASFLKKSDWKRHEGYKYPQEGWACPFCYDKECREVRIMRSWDKLSKHITKVHQNSQMPGANEYRFPIKHKSKFPCGRCEKEFQVWGKRISHICDTHLERNTQDREKNASPGDGSDDGSDGGSDDGSDGDLDWAPGYVDINSGGGQRGNRGGRNGRGGGSQGRRECGSVCNQQQYQSHSCRPTLVPGSDPKPTILASLRSHSHAPNSHPTTGGVRLPLKGLPVEEQLGPRSEIRPGCQPPSLPGSNSVRPLKGNPEGKGSSLSLETGLVRLHSRQNLTVELSDPLPFTSIKGLGYGASGSVGQIYRKDARRVFAWKTIRPLSRSMRRHFLREVEVMKQLRHAHLVGLVGTYTQGVEFAIIMNPAADCDLGFYMEKFSPENHGGERQLCRWYSCLVSGLKYMHDHGIRHKDIKPRNILVNGKNILFCDFGISKLIHHNGLTTPGCGPMTEVYTPPEVAQEERRGRSADIWSLGCVFLEMTTVLAGKSVEEFHEFRSAASKRDPADASYHANLPAVMDWIAVLRHGKPQFPVSRALNSCVSMLDKHRCRRPDVHHLTDVFPPKPCCSARVENFDWGRPITLSRSQMYSCQDPGTDPVGLKSGAGRGLPRPDSSASMVGGAAKTIPNASQSSSSGSMTDGESEPDTESSKSGSTGIASLSQRWSTGHISYGIHRFLNEKESADWRQYREQPCAFSGPLDSLMESIFDRLLRRRGWWEEADRMGNEPGIDMVQASRRLCELTLD</sequence>
<evidence type="ECO:0000259" key="7">
    <source>
        <dbReference type="PROSITE" id="PS50011"/>
    </source>
</evidence>
<dbReference type="SUPFAM" id="SSF56112">
    <property type="entry name" value="Protein kinase-like (PK-like)"/>
    <property type="match status" value="1"/>
</dbReference>
<accession>A0A9P8L3R0</accession>
<dbReference type="InterPro" id="IPR050339">
    <property type="entry name" value="CC_SR_Kinase"/>
</dbReference>
<evidence type="ECO:0000256" key="4">
    <source>
        <dbReference type="ARBA" id="ARBA00022840"/>
    </source>
</evidence>
<gene>
    <name evidence="8" type="ORF">FGG08_003279</name>
</gene>
<dbReference type="GO" id="GO:0005524">
    <property type="term" value="F:ATP binding"/>
    <property type="evidence" value="ECO:0007669"/>
    <property type="project" value="UniProtKB-KW"/>
</dbReference>
<proteinExistence type="inferred from homology"/>
<dbReference type="CDD" id="cd00180">
    <property type="entry name" value="PKc"/>
    <property type="match status" value="1"/>
</dbReference>
<dbReference type="Proteomes" id="UP000698800">
    <property type="component" value="Unassembled WGS sequence"/>
</dbReference>
<dbReference type="Gene3D" id="1.10.510.10">
    <property type="entry name" value="Transferase(Phosphotransferase) domain 1"/>
    <property type="match status" value="1"/>
</dbReference>
<reference evidence="8" key="1">
    <citation type="submission" date="2021-03" db="EMBL/GenBank/DDBJ databases">
        <title>Comparative genomics and phylogenomic investigation of the class Geoglossomycetes provide insights into ecological specialization and systematics.</title>
        <authorList>
            <person name="Melie T."/>
            <person name="Pirro S."/>
            <person name="Miller A.N."/>
            <person name="Quandt A."/>
        </authorList>
    </citation>
    <scope>NUCLEOTIDE SEQUENCE</scope>
    <source>
        <strain evidence="8">GBOQ0MN5Z8</strain>
    </source>
</reference>
<comment type="caution">
    <text evidence="8">The sequence shown here is derived from an EMBL/GenBank/DDBJ whole genome shotgun (WGS) entry which is preliminary data.</text>
</comment>
<dbReference type="PROSITE" id="PS00028">
    <property type="entry name" value="ZINC_FINGER_C2H2_1"/>
    <property type="match status" value="1"/>
</dbReference>
<dbReference type="GO" id="GO:0005634">
    <property type="term" value="C:nucleus"/>
    <property type="evidence" value="ECO:0007669"/>
    <property type="project" value="TreeGrafter"/>
</dbReference>
<evidence type="ECO:0000256" key="2">
    <source>
        <dbReference type="ARBA" id="ARBA00022741"/>
    </source>
</evidence>
<feature type="compositionally biased region" description="Basic and acidic residues" evidence="6">
    <location>
        <begin position="155"/>
        <end position="168"/>
    </location>
</feature>
<dbReference type="PANTHER" id="PTHR11042">
    <property type="entry name" value="EUKARYOTIC TRANSLATION INITIATION FACTOR 2-ALPHA KINASE EIF2-ALPHA KINASE -RELATED"/>
    <property type="match status" value="1"/>
</dbReference>
<evidence type="ECO:0000256" key="1">
    <source>
        <dbReference type="ARBA" id="ARBA00022679"/>
    </source>
</evidence>
<dbReference type="PROSITE" id="PS50011">
    <property type="entry name" value="PROTEIN_KINASE_DOM"/>
    <property type="match status" value="1"/>
</dbReference>
<dbReference type="InterPro" id="IPR000719">
    <property type="entry name" value="Prot_kinase_dom"/>
</dbReference>
<dbReference type="GO" id="GO:0005737">
    <property type="term" value="C:cytoplasm"/>
    <property type="evidence" value="ECO:0007669"/>
    <property type="project" value="TreeGrafter"/>
</dbReference>
<feature type="compositionally biased region" description="Basic residues" evidence="6">
    <location>
        <begin position="203"/>
        <end position="212"/>
    </location>
</feature>
<feature type="compositionally biased region" description="Polar residues" evidence="6">
    <location>
        <begin position="80"/>
        <end position="97"/>
    </location>
</feature>
<dbReference type="Pfam" id="PF00069">
    <property type="entry name" value="Pkinase"/>
    <property type="match status" value="1"/>
</dbReference>
<dbReference type="PANTHER" id="PTHR11042:SF190">
    <property type="entry name" value="MITOSIS INHIBITOR PROTEIN KINASE MIK1"/>
    <property type="match status" value="1"/>
</dbReference>
<keyword evidence="1" id="KW-0808">Transferase</keyword>
<feature type="region of interest" description="Disordered" evidence="6">
    <location>
        <begin position="538"/>
        <end position="573"/>
    </location>
</feature>
<keyword evidence="4" id="KW-0067">ATP-binding</keyword>
<evidence type="ECO:0000256" key="3">
    <source>
        <dbReference type="ARBA" id="ARBA00022777"/>
    </source>
</evidence>
<feature type="compositionally biased region" description="Polar residues" evidence="6">
    <location>
        <begin position="133"/>
        <end position="144"/>
    </location>
</feature>
<dbReference type="GO" id="GO:0004672">
    <property type="term" value="F:protein kinase activity"/>
    <property type="evidence" value="ECO:0007669"/>
    <property type="project" value="InterPro"/>
</dbReference>
<evidence type="ECO:0000256" key="6">
    <source>
        <dbReference type="SAM" id="MobiDB-lite"/>
    </source>
</evidence>
<evidence type="ECO:0000256" key="5">
    <source>
        <dbReference type="ARBA" id="ARBA00037982"/>
    </source>
</evidence>
<feature type="region of interest" description="Disordered" evidence="6">
    <location>
        <begin position="895"/>
        <end position="965"/>
    </location>
</feature>
<evidence type="ECO:0000313" key="9">
    <source>
        <dbReference type="Proteomes" id="UP000698800"/>
    </source>
</evidence>
<protein>
    <recommendedName>
        <fullName evidence="7">Protein kinase domain-containing protein</fullName>
    </recommendedName>
</protein>
<dbReference type="EMBL" id="JAGHQL010000056">
    <property type="protein sequence ID" value="KAH0542342.1"/>
    <property type="molecule type" value="Genomic_DNA"/>
</dbReference>
<dbReference type="InterPro" id="IPR011009">
    <property type="entry name" value="Kinase-like_dom_sf"/>
</dbReference>
<keyword evidence="2" id="KW-0547">Nucleotide-binding</keyword>
<name>A0A9P8L3R0_9PEZI</name>